<keyword evidence="2" id="KW-1185">Reference proteome</keyword>
<proteinExistence type="predicted"/>
<dbReference type="Proteomes" id="UP001317870">
    <property type="component" value="Chromosome"/>
</dbReference>
<accession>A0ABM8D130</accession>
<sequence length="125" mass="13726">MFQTEYPFTLPLGYVDEDGTLHREGMMRLATAADEIQPLRDHRVQQNEAYLIVIILARVVTALGTLGQVNPKVIESLYAADLAYLQELYNTVNQPEKTNGKVSCPRCEHTFAAATNAAVNGEGGS</sequence>
<name>A0ABM8D130_9NOCA</name>
<evidence type="ECO:0000313" key="1">
    <source>
        <dbReference type="EMBL" id="BDU01039.1"/>
    </source>
</evidence>
<reference evidence="1 2" key="1">
    <citation type="submission" date="2022-11" db="EMBL/GenBank/DDBJ databases">
        <title>Genome Sequencing of Nocardia sp. ON39_IFM12276 and assembly.</title>
        <authorList>
            <person name="Shimojima M."/>
            <person name="Toyokawa M."/>
            <person name="Uesaka K."/>
        </authorList>
    </citation>
    <scope>NUCLEOTIDE SEQUENCE [LARGE SCALE GENOMIC DNA]</scope>
    <source>
        <strain evidence="1 2">IFM 12276</strain>
    </source>
</reference>
<evidence type="ECO:0008006" key="3">
    <source>
        <dbReference type="Google" id="ProtNLM"/>
    </source>
</evidence>
<gene>
    <name evidence="1" type="ORF">IFM12276_40670</name>
</gene>
<evidence type="ECO:0000313" key="2">
    <source>
        <dbReference type="Proteomes" id="UP001317870"/>
    </source>
</evidence>
<dbReference type="RefSeq" id="WP_281874038.1">
    <property type="nucleotide sequence ID" value="NZ_AP026978.1"/>
</dbReference>
<protein>
    <recommendedName>
        <fullName evidence="3">Phage tail assembly protein</fullName>
    </recommendedName>
</protein>
<dbReference type="EMBL" id="AP026978">
    <property type="protein sequence ID" value="BDU01039.1"/>
    <property type="molecule type" value="Genomic_DNA"/>
</dbReference>
<organism evidence="1 2">
    <name type="scientific">Nocardia sputorum</name>
    <dbReference type="NCBI Taxonomy" id="2984338"/>
    <lineage>
        <taxon>Bacteria</taxon>
        <taxon>Bacillati</taxon>
        <taxon>Actinomycetota</taxon>
        <taxon>Actinomycetes</taxon>
        <taxon>Mycobacteriales</taxon>
        <taxon>Nocardiaceae</taxon>
        <taxon>Nocardia</taxon>
    </lineage>
</organism>